<feature type="non-terminal residue" evidence="1">
    <location>
        <position position="56"/>
    </location>
</feature>
<protein>
    <submittedName>
        <fullName evidence="1">Uncharacterized protein</fullName>
    </submittedName>
</protein>
<name>A0A1A8GSS1_9TELE</name>
<dbReference type="AlphaFoldDB" id="A0A1A8GSS1"/>
<gene>
    <name evidence="1" type="primary">Nfu_g_1_024780</name>
</gene>
<evidence type="ECO:0000313" key="1">
    <source>
        <dbReference type="EMBL" id="SBQ74217.1"/>
    </source>
</evidence>
<organism evidence="1">
    <name type="scientific">Nothobranchius korthausae</name>
    <dbReference type="NCBI Taxonomy" id="1143690"/>
    <lineage>
        <taxon>Eukaryota</taxon>
        <taxon>Metazoa</taxon>
        <taxon>Chordata</taxon>
        <taxon>Craniata</taxon>
        <taxon>Vertebrata</taxon>
        <taxon>Euteleostomi</taxon>
        <taxon>Actinopterygii</taxon>
        <taxon>Neopterygii</taxon>
        <taxon>Teleostei</taxon>
        <taxon>Neoteleostei</taxon>
        <taxon>Acanthomorphata</taxon>
        <taxon>Ovalentaria</taxon>
        <taxon>Atherinomorphae</taxon>
        <taxon>Cyprinodontiformes</taxon>
        <taxon>Nothobranchiidae</taxon>
        <taxon>Nothobranchius</taxon>
    </lineage>
</organism>
<feature type="non-terminal residue" evidence="1">
    <location>
        <position position="1"/>
    </location>
</feature>
<dbReference type="EMBL" id="HAEC01006140">
    <property type="protein sequence ID" value="SBQ74217.1"/>
    <property type="molecule type" value="Transcribed_RNA"/>
</dbReference>
<reference evidence="1" key="2">
    <citation type="submission" date="2016-06" db="EMBL/GenBank/DDBJ databases">
        <title>The genome of a short-lived fish provides insights into sex chromosome evolution and the genetic control of aging.</title>
        <authorList>
            <person name="Reichwald K."/>
            <person name="Felder M."/>
            <person name="Petzold A."/>
            <person name="Koch P."/>
            <person name="Groth M."/>
            <person name="Platzer M."/>
        </authorList>
    </citation>
    <scope>NUCLEOTIDE SEQUENCE</scope>
    <source>
        <tissue evidence="1">Brain</tissue>
    </source>
</reference>
<accession>A0A1A8GSS1</accession>
<reference evidence="1" key="1">
    <citation type="submission" date="2016-05" db="EMBL/GenBank/DDBJ databases">
        <authorList>
            <person name="Lavstsen T."/>
            <person name="Jespersen J.S."/>
        </authorList>
    </citation>
    <scope>NUCLEOTIDE SEQUENCE</scope>
    <source>
        <tissue evidence="1">Brain</tissue>
    </source>
</reference>
<proteinExistence type="predicted"/>
<sequence length="56" mass="6450">PTESWDQRLPSVTLRYQGLESCCAKHVPLLNPVHVQARLKSGQKHLDDPEKDWDKV</sequence>